<dbReference type="NCBIfam" id="TIGR03696">
    <property type="entry name" value="Rhs_assc_core"/>
    <property type="match status" value="1"/>
</dbReference>
<protein>
    <recommendedName>
        <fullName evidence="3">RHS repeat-associated core domain-containing protein</fullName>
    </recommendedName>
</protein>
<keyword evidence="2" id="KW-1185">Reference proteome</keyword>
<dbReference type="Gene3D" id="2.180.10.10">
    <property type="entry name" value="RHS repeat-associated core"/>
    <property type="match status" value="1"/>
</dbReference>
<dbReference type="InterPro" id="IPR022385">
    <property type="entry name" value="Rhs_assc_core"/>
</dbReference>
<dbReference type="OrthoDB" id="2972467at2"/>
<evidence type="ECO:0008006" key="3">
    <source>
        <dbReference type="Google" id="ProtNLM"/>
    </source>
</evidence>
<gene>
    <name evidence="1" type="ORF">E2488_10365</name>
</gene>
<accession>A0A4Y8ARR3</accession>
<sequence>MTSTNIAQKYKTYQGQELTDELGYNMLEFKYRHYDPAIARFVTIDPLADEYTYNSTYAFQENKLGLGIELEGLELKLVGRGMNNIQSGTTRQISESMNINRSKQINSTDNLKSSIAQEERNVEINGAKNQIMKGATEAGIGSIDLGASGLQNLGTAMEITGTAALIPSAGTSVTLVGLGKLVSGIGTAFKMAANNLKGDDTANYAEGATAAVGVLTGGLADEALSATKKVSDLSKNNELIQETIFQLTGFSWNYTSKKVADKLVQETKDKDYE</sequence>
<organism evidence="1 2">
    <name type="scientific">Gramella jeungdoensis</name>
    <dbReference type="NCBI Taxonomy" id="708091"/>
    <lineage>
        <taxon>Bacteria</taxon>
        <taxon>Pseudomonadati</taxon>
        <taxon>Bacteroidota</taxon>
        <taxon>Flavobacteriia</taxon>
        <taxon>Flavobacteriales</taxon>
        <taxon>Flavobacteriaceae</taxon>
        <taxon>Christiangramia</taxon>
    </lineage>
</organism>
<reference evidence="1 2" key="1">
    <citation type="journal article" date="2011" name="J. Microbiol.">
        <title>Gramella jeungdoensis sp. nov., isolated from a solar saltern in Korea.</title>
        <authorList>
            <person name="Joung Y."/>
            <person name="Kim H."/>
            <person name="Jang T."/>
            <person name="Ahn T.S."/>
            <person name="Joh K."/>
        </authorList>
    </citation>
    <scope>NUCLEOTIDE SEQUENCE [LARGE SCALE GENOMIC DNA]</scope>
    <source>
        <strain evidence="1 2">KCTC 23123</strain>
    </source>
</reference>
<comment type="caution">
    <text evidence="1">The sequence shown here is derived from an EMBL/GenBank/DDBJ whole genome shotgun (WGS) entry which is preliminary data.</text>
</comment>
<dbReference type="Proteomes" id="UP000298517">
    <property type="component" value="Unassembled WGS sequence"/>
</dbReference>
<evidence type="ECO:0000313" key="2">
    <source>
        <dbReference type="Proteomes" id="UP000298517"/>
    </source>
</evidence>
<name>A0A4Y8ARR3_9FLAO</name>
<dbReference type="AlphaFoldDB" id="A0A4Y8ARR3"/>
<proteinExistence type="predicted"/>
<evidence type="ECO:0000313" key="1">
    <source>
        <dbReference type="EMBL" id="TEW73873.1"/>
    </source>
</evidence>
<dbReference type="EMBL" id="SNQI01000003">
    <property type="protein sequence ID" value="TEW73873.1"/>
    <property type="molecule type" value="Genomic_DNA"/>
</dbReference>